<reference evidence="2" key="1">
    <citation type="journal article" date="2019" name="Int. J. Syst. Evol. Microbiol.">
        <title>The Global Catalogue of Microorganisms (GCM) 10K type strain sequencing project: providing services to taxonomists for standard genome sequencing and annotation.</title>
        <authorList>
            <consortium name="The Broad Institute Genomics Platform"/>
            <consortium name="The Broad Institute Genome Sequencing Center for Infectious Disease"/>
            <person name="Wu L."/>
            <person name="Ma J."/>
        </authorList>
    </citation>
    <scope>NUCLEOTIDE SEQUENCE [LARGE SCALE GENOMIC DNA]</scope>
    <source>
        <strain evidence="2">CCM 7855</strain>
    </source>
</reference>
<dbReference type="Proteomes" id="UP000632454">
    <property type="component" value="Unassembled WGS sequence"/>
</dbReference>
<dbReference type="PROSITE" id="PS51318">
    <property type="entry name" value="TAT"/>
    <property type="match status" value="1"/>
</dbReference>
<sequence>MFDRAFISNAIARSSENALDRRRFMRAAAITGVGVGVGGAVAAGTANAAPFPPGAGSSMPEPAGQISDGAILNFALNLEYLEAEFYQRAVNGVGLPGNLLGGKGRPGGVTGGRKVNFTSPAVRAYAKEIAADELDHVAFLRKALGGAAVARPAIDLDASFTAAAKAAGLISGNQKFDVFANENNFLLGAFIFEDVGVTAYKGAAPLVQNKTYLAAAAGILAVEAYHAGIVRSSLYNKGLIKEANAISDARDSLDGGSDLDQGITLGGAANLVPTDRNAIAFSRTPGQVLNIVYLNPKKVSAGGFYPAGVNGSLRTSG</sequence>
<protein>
    <recommendedName>
        <fullName evidence="3">Ferritin-like domain-containing protein</fullName>
    </recommendedName>
</protein>
<organism evidence="1 2">
    <name type="scientific">Williamsia phyllosphaerae</name>
    <dbReference type="NCBI Taxonomy" id="885042"/>
    <lineage>
        <taxon>Bacteria</taxon>
        <taxon>Bacillati</taxon>
        <taxon>Actinomycetota</taxon>
        <taxon>Actinomycetes</taxon>
        <taxon>Mycobacteriales</taxon>
        <taxon>Nocardiaceae</taxon>
        <taxon>Williamsia</taxon>
    </lineage>
</organism>
<dbReference type="Pfam" id="PF13668">
    <property type="entry name" value="Ferritin_2"/>
    <property type="match status" value="1"/>
</dbReference>
<keyword evidence="2" id="KW-1185">Reference proteome</keyword>
<dbReference type="InterPro" id="IPR006311">
    <property type="entry name" value="TAT_signal"/>
</dbReference>
<dbReference type="SUPFAM" id="SSF47240">
    <property type="entry name" value="Ferritin-like"/>
    <property type="match status" value="1"/>
</dbReference>
<dbReference type="RefSeq" id="WP_188487226.1">
    <property type="nucleotide sequence ID" value="NZ_BMCS01000001.1"/>
</dbReference>
<dbReference type="InterPro" id="IPR009078">
    <property type="entry name" value="Ferritin-like_SF"/>
</dbReference>
<dbReference type="InterPro" id="IPR052965">
    <property type="entry name" value="Pigment-catalase-like"/>
</dbReference>
<dbReference type="PANTHER" id="PTHR31694:SF26">
    <property type="entry name" value="OS05G0151100 PROTEIN"/>
    <property type="match status" value="1"/>
</dbReference>
<evidence type="ECO:0008006" key="3">
    <source>
        <dbReference type="Google" id="ProtNLM"/>
    </source>
</evidence>
<proteinExistence type="predicted"/>
<accession>A0ABQ1UEH6</accession>
<dbReference type="PANTHER" id="PTHR31694">
    <property type="entry name" value="DESICCATION-LIKE PROTEIN"/>
    <property type="match status" value="1"/>
</dbReference>
<comment type="caution">
    <text evidence="1">The sequence shown here is derived from an EMBL/GenBank/DDBJ whole genome shotgun (WGS) entry which is preliminary data.</text>
</comment>
<evidence type="ECO:0000313" key="1">
    <source>
        <dbReference type="EMBL" id="GGF14920.1"/>
    </source>
</evidence>
<dbReference type="EMBL" id="BMCS01000001">
    <property type="protein sequence ID" value="GGF14920.1"/>
    <property type="molecule type" value="Genomic_DNA"/>
</dbReference>
<gene>
    <name evidence="1" type="ORF">GCM10007298_08760</name>
</gene>
<dbReference type="CDD" id="cd00657">
    <property type="entry name" value="Ferritin_like"/>
    <property type="match status" value="1"/>
</dbReference>
<evidence type="ECO:0000313" key="2">
    <source>
        <dbReference type="Proteomes" id="UP000632454"/>
    </source>
</evidence>
<name>A0ABQ1UEH6_9NOCA</name>